<reference evidence="2 3" key="1">
    <citation type="submission" date="2017-06" db="EMBL/GenBank/DDBJ databases">
        <title>Ant-infecting Ophiocordyceps genomes reveal a high diversity of potential behavioral manipulation genes and a possible major role for enterotoxins.</title>
        <authorList>
            <person name="De Bekker C."/>
            <person name="Evans H.C."/>
            <person name="Brachmann A."/>
            <person name="Hughes D.P."/>
        </authorList>
    </citation>
    <scope>NUCLEOTIDE SEQUENCE [LARGE SCALE GENOMIC DNA]</scope>
    <source>
        <strain evidence="2 3">1348a</strain>
    </source>
</reference>
<dbReference type="Pfam" id="PF22942">
    <property type="entry name" value="DUF7025"/>
    <property type="match status" value="1"/>
</dbReference>
<evidence type="ECO:0000259" key="1">
    <source>
        <dbReference type="Pfam" id="PF22942"/>
    </source>
</evidence>
<dbReference type="Proteomes" id="UP000224854">
    <property type="component" value="Unassembled WGS sequence"/>
</dbReference>
<proteinExistence type="predicted"/>
<dbReference type="Gene3D" id="3.40.50.300">
    <property type="entry name" value="P-loop containing nucleotide triphosphate hydrolases"/>
    <property type="match status" value="1"/>
</dbReference>
<evidence type="ECO:0000313" key="2">
    <source>
        <dbReference type="EMBL" id="PHH67499.1"/>
    </source>
</evidence>
<dbReference type="OrthoDB" id="10042665at2759"/>
<dbReference type="SUPFAM" id="SSF52540">
    <property type="entry name" value="P-loop containing nucleoside triphosphate hydrolases"/>
    <property type="match status" value="1"/>
</dbReference>
<evidence type="ECO:0000313" key="3">
    <source>
        <dbReference type="Proteomes" id="UP000224854"/>
    </source>
</evidence>
<accession>A0A2C5XCN7</accession>
<name>A0A2C5XCN7_9HYPO</name>
<comment type="caution">
    <text evidence="2">The sequence shown here is derived from an EMBL/GenBank/DDBJ whole genome shotgun (WGS) entry which is preliminary data.</text>
</comment>
<keyword evidence="3" id="KW-1185">Reference proteome</keyword>
<dbReference type="PANTHER" id="PTHR46411:SF3">
    <property type="entry name" value="AAA+ ATPASE DOMAIN-CONTAINING PROTEIN"/>
    <property type="match status" value="1"/>
</dbReference>
<dbReference type="AlphaFoldDB" id="A0A2C5XCN7"/>
<dbReference type="PANTHER" id="PTHR46411">
    <property type="entry name" value="FAMILY ATPASE, PUTATIVE-RELATED"/>
    <property type="match status" value="1"/>
</dbReference>
<sequence>MALPLEDSTFDWALPPSWIRPTIPEGAGLICETARLDSFINADGSQIILPAGQKYNAKRNVNFQSALTVTKHWDRHQEVTHTVLEIQSPHMKAALKAVVPEYESFNITMRHIRITDEPRCLFHYRHELAAYGKDLQHRDLEAAQHVRHLMMYMWDTLRIETSFFLLSADPSVDEPKLEFKYLWMIFKPGDIIFVRKLHLAFEFQHMVLKYDAWELEGHHIDYDGNHHGFREFKAFIDKYDGLKLLRDLTSVPFHRLLHSEQQVLRKQLVARGRKFVGIHSYQYLRYDGKCDLYGKSNRTSQNLVEGRIVADPRAFDMWCSKADKVHLVDHKKHYKSDSDRQEMSEDELMLCNTAVRGYSLRDNEWGVFHVNFISDTIFDSEAFDALVLPKKQKRQIMSLARDDMHYPSNDLVEGKGRGMVCLLHGDPGTGKTLTAGELYGVPLKQIVLP</sequence>
<gene>
    <name evidence="2" type="ORF">CDD82_1419</name>
</gene>
<feature type="domain" description="DUF7025" evidence="1">
    <location>
        <begin position="169"/>
        <end position="254"/>
    </location>
</feature>
<dbReference type="InterPro" id="IPR027417">
    <property type="entry name" value="P-loop_NTPase"/>
</dbReference>
<protein>
    <recommendedName>
        <fullName evidence="1">DUF7025 domain-containing protein</fullName>
    </recommendedName>
</protein>
<dbReference type="EMBL" id="NJEU01001423">
    <property type="protein sequence ID" value="PHH67499.1"/>
    <property type="molecule type" value="Genomic_DNA"/>
</dbReference>
<organism evidence="2 3">
    <name type="scientific">Ophiocordyceps australis</name>
    <dbReference type="NCBI Taxonomy" id="1399860"/>
    <lineage>
        <taxon>Eukaryota</taxon>
        <taxon>Fungi</taxon>
        <taxon>Dikarya</taxon>
        <taxon>Ascomycota</taxon>
        <taxon>Pezizomycotina</taxon>
        <taxon>Sordariomycetes</taxon>
        <taxon>Hypocreomycetidae</taxon>
        <taxon>Hypocreales</taxon>
        <taxon>Ophiocordycipitaceae</taxon>
        <taxon>Ophiocordyceps</taxon>
    </lineage>
</organism>
<dbReference type="InterPro" id="IPR054289">
    <property type="entry name" value="DUF7025"/>
</dbReference>